<proteinExistence type="predicted"/>
<gene>
    <name evidence="2" type="ORF">SAMN05444851_0300</name>
</gene>
<keyword evidence="1" id="KW-1133">Transmembrane helix</keyword>
<dbReference type="Proteomes" id="UP000199650">
    <property type="component" value="Unassembled WGS sequence"/>
</dbReference>
<dbReference type="STRING" id="1173584.SAMN05444851_0300"/>
<evidence type="ECO:0000256" key="1">
    <source>
        <dbReference type="SAM" id="Phobius"/>
    </source>
</evidence>
<reference evidence="2 3" key="1">
    <citation type="submission" date="2016-10" db="EMBL/GenBank/DDBJ databases">
        <authorList>
            <person name="de Groot N.N."/>
        </authorList>
    </citation>
    <scope>NUCLEOTIDE SEQUENCE [LARGE SCALE GENOMIC DNA]</scope>
    <source>
        <strain evidence="2 3">DSM 29439</strain>
    </source>
</reference>
<dbReference type="InterPro" id="IPR029045">
    <property type="entry name" value="ClpP/crotonase-like_dom_sf"/>
</dbReference>
<keyword evidence="1" id="KW-0472">Membrane</keyword>
<feature type="transmembrane region" description="Helical" evidence="1">
    <location>
        <begin position="24"/>
        <end position="45"/>
    </location>
</feature>
<sequence>MPLSWGMGYVKTHWRGQQPLNRSFWVNGVLLRLGAYGGLALLTWAQPLPKIFLFAAVAADLIVMIWQSVGYFRAAEHNLSGSSSMLPLWGGMVALIVAVAVMLSQWWGLVLAANAPPAEELYSVKMERMRAAQYVLTVDDARSAVTFKGDLTHGVTKRMAAILAENAGPSTVYLDSSGGNIFEARGLAKLITSARLDTHVEENCSSACTIVFIAGATRTADPDAQLGFHGYALMDAAKLPQFDIAEEQERDRLFFVQQGVSDEFAARIYNSPNRSIWFPARDELLRANVLTQESQRK</sequence>
<feature type="transmembrane region" description="Helical" evidence="1">
    <location>
        <begin position="86"/>
        <end position="107"/>
    </location>
</feature>
<dbReference type="AlphaFoldDB" id="A0A1I0MSN3"/>
<dbReference type="EMBL" id="FOJB01000001">
    <property type="protein sequence ID" value="SEV91669.1"/>
    <property type="molecule type" value="Genomic_DNA"/>
</dbReference>
<evidence type="ECO:0008006" key="4">
    <source>
        <dbReference type="Google" id="ProtNLM"/>
    </source>
</evidence>
<evidence type="ECO:0000313" key="3">
    <source>
        <dbReference type="Proteomes" id="UP000199650"/>
    </source>
</evidence>
<feature type="transmembrane region" description="Helical" evidence="1">
    <location>
        <begin position="51"/>
        <end position="74"/>
    </location>
</feature>
<name>A0A1I0MSN3_9RHOB</name>
<keyword evidence="1" id="KW-0812">Transmembrane</keyword>
<accession>A0A1I0MSN3</accession>
<dbReference type="SUPFAM" id="SSF52096">
    <property type="entry name" value="ClpP/crotonase"/>
    <property type="match status" value="1"/>
</dbReference>
<protein>
    <recommendedName>
        <fullName evidence="4">Clp protease</fullName>
    </recommendedName>
</protein>
<evidence type="ECO:0000313" key="2">
    <source>
        <dbReference type="EMBL" id="SEV91669.1"/>
    </source>
</evidence>
<organism evidence="2 3">
    <name type="scientific">Aliiroseovarius sediminilitoris</name>
    <dbReference type="NCBI Taxonomy" id="1173584"/>
    <lineage>
        <taxon>Bacteria</taxon>
        <taxon>Pseudomonadati</taxon>
        <taxon>Pseudomonadota</taxon>
        <taxon>Alphaproteobacteria</taxon>
        <taxon>Rhodobacterales</taxon>
        <taxon>Paracoccaceae</taxon>
        <taxon>Aliiroseovarius</taxon>
    </lineage>
</organism>
<dbReference type="Gene3D" id="3.90.226.10">
    <property type="entry name" value="2-enoyl-CoA Hydratase, Chain A, domain 1"/>
    <property type="match status" value="1"/>
</dbReference>
<keyword evidence="3" id="KW-1185">Reference proteome</keyword>